<dbReference type="InterPro" id="IPR029787">
    <property type="entry name" value="Nucleotide_cyclase"/>
</dbReference>
<dbReference type="PANTHER" id="PTHR46663">
    <property type="entry name" value="DIGUANYLATE CYCLASE DGCT-RELATED"/>
    <property type="match status" value="1"/>
</dbReference>
<dbReference type="SUPFAM" id="SSF55781">
    <property type="entry name" value="GAF domain-like"/>
    <property type="match status" value="1"/>
</dbReference>
<dbReference type="EMBL" id="CP001472">
    <property type="protein sequence ID" value="ACO32835.1"/>
    <property type="molecule type" value="Genomic_DNA"/>
</dbReference>
<keyword evidence="3" id="KW-1185">Reference proteome</keyword>
<dbReference type="PROSITE" id="PS50887">
    <property type="entry name" value="GGDEF"/>
    <property type="match status" value="1"/>
</dbReference>
<evidence type="ECO:0000259" key="1">
    <source>
        <dbReference type="PROSITE" id="PS50887"/>
    </source>
</evidence>
<reference evidence="2 3" key="1">
    <citation type="journal article" date="2009" name="Appl. Environ. Microbiol.">
        <title>Three genomes from the phylum Acidobacteria provide insight into the lifestyles of these microorganisms in soils.</title>
        <authorList>
            <person name="Ward N.L."/>
            <person name="Challacombe J.F."/>
            <person name="Janssen P.H."/>
            <person name="Henrissat B."/>
            <person name="Coutinho P.M."/>
            <person name="Wu M."/>
            <person name="Xie G."/>
            <person name="Haft D.H."/>
            <person name="Sait M."/>
            <person name="Badger J."/>
            <person name="Barabote R.D."/>
            <person name="Bradley B."/>
            <person name="Brettin T.S."/>
            <person name="Brinkac L.M."/>
            <person name="Bruce D."/>
            <person name="Creasy T."/>
            <person name="Daugherty S.C."/>
            <person name="Davidsen T.M."/>
            <person name="DeBoy R.T."/>
            <person name="Detter J.C."/>
            <person name="Dodson R.J."/>
            <person name="Durkin A.S."/>
            <person name="Ganapathy A."/>
            <person name="Gwinn-Giglio M."/>
            <person name="Han C.S."/>
            <person name="Khouri H."/>
            <person name="Kiss H."/>
            <person name="Kothari S.P."/>
            <person name="Madupu R."/>
            <person name="Nelson K.E."/>
            <person name="Nelson W.C."/>
            <person name="Paulsen I."/>
            <person name="Penn K."/>
            <person name="Ren Q."/>
            <person name="Rosovitz M.J."/>
            <person name="Selengut J.D."/>
            <person name="Shrivastava S."/>
            <person name="Sullivan S.A."/>
            <person name="Tapia R."/>
            <person name="Thompson L.S."/>
            <person name="Watkins K.L."/>
            <person name="Yang Q."/>
            <person name="Yu C."/>
            <person name="Zafar N."/>
            <person name="Zhou L."/>
            <person name="Kuske C.R."/>
        </authorList>
    </citation>
    <scope>NUCLEOTIDE SEQUENCE [LARGE SCALE GENOMIC DNA]</scope>
    <source>
        <strain evidence="3">ATCC 51196 / DSM 11244 / BCRC 80197 / JCM 7670 / NBRC 15755 / NCIMB 13165 / 161</strain>
    </source>
</reference>
<gene>
    <name evidence="2" type="ordered locus">ACP_3425</name>
</gene>
<dbReference type="InterPro" id="IPR043128">
    <property type="entry name" value="Rev_trsase/Diguanyl_cyclase"/>
</dbReference>
<dbReference type="STRING" id="240015.ACP_3425"/>
<dbReference type="InterPro" id="IPR029016">
    <property type="entry name" value="GAF-like_dom_sf"/>
</dbReference>
<name>C1F6V6_ACIC5</name>
<dbReference type="CDD" id="cd01949">
    <property type="entry name" value="GGDEF"/>
    <property type="match status" value="1"/>
</dbReference>
<dbReference type="FunFam" id="3.30.70.270:FF:000001">
    <property type="entry name" value="Diguanylate cyclase domain protein"/>
    <property type="match status" value="1"/>
</dbReference>
<dbReference type="Gene3D" id="3.30.450.40">
    <property type="match status" value="1"/>
</dbReference>
<organism evidence="2 3">
    <name type="scientific">Acidobacterium capsulatum (strain ATCC 51196 / DSM 11244 / BCRC 80197 / JCM 7670 / NBRC 15755 / NCIMB 13165 / 161)</name>
    <dbReference type="NCBI Taxonomy" id="240015"/>
    <lineage>
        <taxon>Bacteria</taxon>
        <taxon>Pseudomonadati</taxon>
        <taxon>Acidobacteriota</taxon>
        <taxon>Terriglobia</taxon>
        <taxon>Terriglobales</taxon>
        <taxon>Acidobacteriaceae</taxon>
        <taxon>Acidobacterium</taxon>
    </lineage>
</organism>
<dbReference type="PANTHER" id="PTHR46663:SF2">
    <property type="entry name" value="GGDEF DOMAIN-CONTAINING PROTEIN"/>
    <property type="match status" value="1"/>
</dbReference>
<dbReference type="Proteomes" id="UP000002207">
    <property type="component" value="Chromosome"/>
</dbReference>
<dbReference type="AlphaFoldDB" id="C1F6V6"/>
<dbReference type="SMART" id="SM00267">
    <property type="entry name" value="GGDEF"/>
    <property type="match status" value="1"/>
</dbReference>
<dbReference type="InterPro" id="IPR052163">
    <property type="entry name" value="DGC-Regulatory_Protein"/>
</dbReference>
<dbReference type="InterPro" id="IPR000160">
    <property type="entry name" value="GGDEF_dom"/>
</dbReference>
<proteinExistence type="predicted"/>
<evidence type="ECO:0000313" key="3">
    <source>
        <dbReference type="Proteomes" id="UP000002207"/>
    </source>
</evidence>
<dbReference type="Pfam" id="PF00990">
    <property type="entry name" value="GGDEF"/>
    <property type="match status" value="1"/>
</dbReference>
<dbReference type="Pfam" id="PF13185">
    <property type="entry name" value="GAF_2"/>
    <property type="match status" value="1"/>
</dbReference>
<accession>C1F6V6</accession>
<dbReference type="KEGG" id="aca:ACP_3425"/>
<dbReference type="InParanoid" id="C1F6V6"/>
<protein>
    <submittedName>
        <fullName evidence="2">Diguanylate cyclase (GGDEF) domain protein</fullName>
    </submittedName>
</protein>
<dbReference type="Gene3D" id="3.30.70.270">
    <property type="match status" value="1"/>
</dbReference>
<dbReference type="HOGENOM" id="CLU_000445_11_24_0"/>
<dbReference type="InterPro" id="IPR003018">
    <property type="entry name" value="GAF"/>
</dbReference>
<dbReference type="eggNOG" id="COG2199">
    <property type="taxonomic scope" value="Bacteria"/>
</dbReference>
<dbReference type="NCBIfam" id="TIGR00254">
    <property type="entry name" value="GGDEF"/>
    <property type="match status" value="1"/>
</dbReference>
<evidence type="ECO:0000313" key="2">
    <source>
        <dbReference type="EMBL" id="ACO32835.1"/>
    </source>
</evidence>
<dbReference type="SUPFAM" id="SSF55073">
    <property type="entry name" value="Nucleotide cyclase"/>
    <property type="match status" value="1"/>
</dbReference>
<sequence>MVYRAATGFATACLGLRLKREGSLTGLCIQNGQMLICSDSETDPRVDRDACRRVGLRSMVVAPLFFHQSPVGVLKIASPLPDAFREQDMAVLDSMCELIASAMFHAARMEEGELYYKATHDSLTGLPNRALFYDRLRQRLALARRNGVSFAVLSLDMDGLKSINDTYGHQAGDAALRETAARIKAITRVSDTFARLGGDEFALLLTEVHNREGALEAASRLEQALFEPLQFEGWRLPLSLSIGHALFPLDGEEIDPLLDAADQAMYQTKRHRTNKAEDFAI</sequence>
<dbReference type="GO" id="GO:0003824">
    <property type="term" value="F:catalytic activity"/>
    <property type="evidence" value="ECO:0007669"/>
    <property type="project" value="UniProtKB-ARBA"/>
</dbReference>
<feature type="domain" description="GGDEF" evidence="1">
    <location>
        <begin position="148"/>
        <end position="281"/>
    </location>
</feature>